<comment type="caution">
    <text evidence="2">The sequence shown here is derived from an EMBL/GenBank/DDBJ whole genome shotgun (WGS) entry which is preliminary data.</text>
</comment>
<name>A0A7J6N0N1_PEROL</name>
<evidence type="ECO:0000313" key="2">
    <source>
        <dbReference type="EMBL" id="KAF4677442.1"/>
    </source>
</evidence>
<organism evidence="2 3">
    <name type="scientific">Perkinsus olseni</name>
    <name type="common">Perkinsus atlanticus</name>
    <dbReference type="NCBI Taxonomy" id="32597"/>
    <lineage>
        <taxon>Eukaryota</taxon>
        <taxon>Sar</taxon>
        <taxon>Alveolata</taxon>
        <taxon>Perkinsozoa</taxon>
        <taxon>Perkinsea</taxon>
        <taxon>Perkinsida</taxon>
        <taxon>Perkinsidae</taxon>
        <taxon>Perkinsus</taxon>
    </lineage>
</organism>
<dbReference type="InterPro" id="IPR036397">
    <property type="entry name" value="RNaseH_sf"/>
</dbReference>
<reference evidence="2 3" key="1">
    <citation type="submission" date="2020-04" db="EMBL/GenBank/DDBJ databases">
        <title>Perkinsus olseni comparative genomics.</title>
        <authorList>
            <person name="Bogema D.R."/>
        </authorList>
    </citation>
    <scope>NUCLEOTIDE SEQUENCE [LARGE SCALE GENOMIC DNA]</scope>
    <source>
        <strain evidence="2">00978-12</strain>
    </source>
</reference>
<dbReference type="AlphaFoldDB" id="A0A7J6N0N1"/>
<dbReference type="GO" id="GO:0003676">
    <property type="term" value="F:nucleic acid binding"/>
    <property type="evidence" value="ECO:0007669"/>
    <property type="project" value="InterPro"/>
</dbReference>
<proteinExistence type="predicted"/>
<dbReference type="InterPro" id="IPR012337">
    <property type="entry name" value="RNaseH-like_sf"/>
</dbReference>
<dbReference type="EMBL" id="JABANP010000983">
    <property type="protein sequence ID" value="KAF4677442.1"/>
    <property type="molecule type" value="Genomic_DNA"/>
</dbReference>
<dbReference type="SUPFAM" id="SSF53098">
    <property type="entry name" value="Ribonuclease H-like"/>
    <property type="match status" value="1"/>
</dbReference>
<dbReference type="PROSITE" id="PS50994">
    <property type="entry name" value="INTEGRASE"/>
    <property type="match status" value="1"/>
</dbReference>
<evidence type="ECO:0000259" key="1">
    <source>
        <dbReference type="PROSITE" id="PS50994"/>
    </source>
</evidence>
<protein>
    <recommendedName>
        <fullName evidence="1">Integrase catalytic domain-containing protein</fullName>
    </recommendedName>
</protein>
<dbReference type="GO" id="GO:0015074">
    <property type="term" value="P:DNA integration"/>
    <property type="evidence" value="ECO:0007669"/>
    <property type="project" value="InterPro"/>
</dbReference>
<accession>A0A7J6N0N1</accession>
<dbReference type="InterPro" id="IPR001584">
    <property type="entry name" value="Integrase_cat-core"/>
</dbReference>
<gene>
    <name evidence="2" type="ORF">FOZ60_017352</name>
</gene>
<dbReference type="Proteomes" id="UP000541610">
    <property type="component" value="Unassembled WGS sequence"/>
</dbReference>
<sequence length="217" mass="24335">MSLDVSREIAADNASQLRCASFVAWCQSLNIRCWHIPVAAPWRNALLERQHKSLKSSLRDIGWFCRAPMARFLSKATLRRNHRDLGGGITPAKLMFGHDRSALWRFSPPSLATAASSLNDAVHAISEIRNEHMTTLFQKDVTVEPVSAANLSRRRQRFKIGDSVLRWSNAATGLKPNWKGPFKVTATPGNITVLLSDRSLQDTRNVRRYLGRGEGCK</sequence>
<dbReference type="Gene3D" id="3.30.420.10">
    <property type="entry name" value="Ribonuclease H-like superfamily/Ribonuclease H"/>
    <property type="match status" value="1"/>
</dbReference>
<dbReference type="OrthoDB" id="416394at2759"/>
<evidence type="ECO:0000313" key="3">
    <source>
        <dbReference type="Proteomes" id="UP000541610"/>
    </source>
</evidence>
<feature type="domain" description="Integrase catalytic" evidence="1">
    <location>
        <begin position="1"/>
        <end position="99"/>
    </location>
</feature>